<organism evidence="2">
    <name type="scientific">Escherichia coli</name>
    <dbReference type="NCBI Taxonomy" id="562"/>
    <lineage>
        <taxon>Bacteria</taxon>
        <taxon>Pseudomonadati</taxon>
        <taxon>Pseudomonadota</taxon>
        <taxon>Gammaproteobacteria</taxon>
        <taxon>Enterobacterales</taxon>
        <taxon>Enterobacteriaceae</taxon>
        <taxon>Escherichia</taxon>
    </lineage>
</organism>
<dbReference type="EMBL" id="MK878517">
    <property type="protein sequence ID" value="QEG95547.1"/>
    <property type="molecule type" value="Genomic_DNA"/>
</dbReference>
<evidence type="ECO:0000259" key="1">
    <source>
        <dbReference type="Pfam" id="PF13005"/>
    </source>
</evidence>
<sequence>MLVGRVGDPAVQRPLRQTRLRKPFSESLPRDENACYLGEDVAEQLELMLSAFRVIRTVQEKRACTKCDRIVQVQAPVPSRSIECSIAGPGS</sequence>
<dbReference type="InterPro" id="IPR024474">
    <property type="entry name" value="Znf_dom_IS66"/>
</dbReference>
<proteinExistence type="predicted"/>
<feature type="domain" description="Transposase IS66 zinc-finger binding" evidence="1">
    <location>
        <begin position="36"/>
        <end position="68"/>
    </location>
</feature>
<dbReference type="Pfam" id="PF13005">
    <property type="entry name" value="zf-IS66"/>
    <property type="match status" value="1"/>
</dbReference>
<name>A0A5B9SU98_ECOLX</name>
<protein>
    <recommendedName>
        <fullName evidence="1">Transposase IS66 zinc-finger binding domain-containing protein</fullName>
    </recommendedName>
</protein>
<dbReference type="AlphaFoldDB" id="A0A5B9SU98"/>
<gene>
    <name evidence="2" type="ORF">EC0638J-ColB-ColM_00159</name>
</gene>
<reference evidence="2" key="1">
    <citation type="submission" date="2019-05" db="EMBL/GenBank/DDBJ databases">
        <title>Bacteriocin occurrence and activity in Escherichia coli isolated from bovines and wastewater.</title>
        <authorList>
            <person name="Cameron A."/>
            <person name="Zaheer R."/>
            <person name="Barbieri R."/>
            <person name="McAllister T.A."/>
        </authorList>
    </citation>
    <scope>NUCLEOTIDE SEQUENCE</scope>
    <source>
        <strain evidence="2">0638J</strain>
    </source>
</reference>
<accession>A0A5B9SU98</accession>
<evidence type="ECO:0000313" key="2">
    <source>
        <dbReference type="EMBL" id="QEG95547.1"/>
    </source>
</evidence>